<evidence type="ECO:0000313" key="2">
    <source>
        <dbReference type="Proteomes" id="UP000326287"/>
    </source>
</evidence>
<reference evidence="1 2" key="1">
    <citation type="submission" date="2019-02" db="EMBL/GenBank/DDBJ databases">
        <authorList>
            <person name="Li S.-H."/>
        </authorList>
    </citation>
    <scope>NUCLEOTIDE SEQUENCE [LARGE SCALE GENOMIC DNA]</scope>
    <source>
        <strain evidence="1 2">IMCC14385</strain>
    </source>
</reference>
<keyword evidence="2" id="KW-1185">Reference proteome</keyword>
<dbReference type="AlphaFoldDB" id="A0A5P9NQB2"/>
<gene>
    <name evidence="1" type="ORF">EY643_09755</name>
</gene>
<dbReference type="KEGG" id="halc:EY643_09755"/>
<sequence length="299" mass="33283">MSQPYTIRLFVPDGNPDDLKIIDKMNWTGVGLEVSRDSWSKHRARPEFNQAGVYILVGYEEADDLPTVYVGQGDGVLSRIDAHEKEKDFWDRALTFVSSNGGLNRAHITWLEWALIKKAAEASRCKLANGNTPKEPVLTESEKADTRQFLNEILSVLPLVEIRLFEKATIIKATDNALVQKATTLDTIIVPAQQDGFNEVFVGENCWYAIRIGGGKLKDIKYIAAYQTAPVSAVTHFAQVESIEPYGDGGKYKLNFTAPAQKIGPITYGNAKQGMMQSPRYTTHERLINASSLDDLFPN</sequence>
<protein>
    <submittedName>
        <fullName evidence="1">GIY-YIG nuclease family protein</fullName>
    </submittedName>
</protein>
<organism evidence="1 2">
    <name type="scientific">Halioglobus maricola</name>
    <dbReference type="NCBI Taxonomy" id="2601894"/>
    <lineage>
        <taxon>Bacteria</taxon>
        <taxon>Pseudomonadati</taxon>
        <taxon>Pseudomonadota</taxon>
        <taxon>Gammaproteobacteria</taxon>
        <taxon>Cellvibrionales</taxon>
        <taxon>Halieaceae</taxon>
        <taxon>Halioglobus</taxon>
    </lineage>
</organism>
<name>A0A5P9NQB2_9GAMM</name>
<evidence type="ECO:0000313" key="1">
    <source>
        <dbReference type="EMBL" id="QFU77839.1"/>
    </source>
</evidence>
<dbReference type="CDD" id="cd10447">
    <property type="entry name" value="GIY-YIG_unchar_2"/>
    <property type="match status" value="1"/>
</dbReference>
<dbReference type="OrthoDB" id="2656488at2"/>
<dbReference type="EMBL" id="CP036422">
    <property type="protein sequence ID" value="QFU77839.1"/>
    <property type="molecule type" value="Genomic_DNA"/>
</dbReference>
<proteinExistence type="predicted"/>
<accession>A0A5P9NQB2</accession>
<dbReference type="Proteomes" id="UP000326287">
    <property type="component" value="Chromosome"/>
</dbReference>